<dbReference type="AlphaFoldDB" id="A0A6G7CHG5"/>
<dbReference type="Proteomes" id="UP000503003">
    <property type="component" value="Chromosome 1"/>
</dbReference>
<keyword evidence="2" id="KW-0969">Cilium</keyword>
<dbReference type="RefSeq" id="WP_165311072.1">
    <property type="nucleotide sequence ID" value="NZ_CP049331.1"/>
</dbReference>
<keyword evidence="2" id="KW-0966">Cell projection</keyword>
<gene>
    <name evidence="2" type="ORF">G5S32_05465</name>
</gene>
<accession>A0A6G7CHG5</accession>
<proteinExistence type="predicted"/>
<keyword evidence="2" id="KW-0282">Flagellum</keyword>
<evidence type="ECO:0000313" key="3">
    <source>
        <dbReference type="Proteomes" id="UP000503003"/>
    </source>
</evidence>
<evidence type="ECO:0000259" key="1">
    <source>
        <dbReference type="Pfam" id="PF01052"/>
    </source>
</evidence>
<reference evidence="2 3" key="1">
    <citation type="submission" date="2020-02" db="EMBL/GenBank/DDBJ databases">
        <title>A complete genome of a marine bacterium Vibrio sp. ZWAL4003 isolated from the mangrove sediment with the ability to degrade polysaccharides.</title>
        <authorList>
            <person name="Wu J."/>
            <person name="Qu W."/>
            <person name="Zeng R."/>
        </authorList>
    </citation>
    <scope>NUCLEOTIDE SEQUENCE [LARGE SCALE GENOMIC DNA]</scope>
    <source>
        <strain evidence="2 3">ZWAL4003</strain>
    </source>
</reference>
<name>A0A6G7CHG5_9VIBR</name>
<dbReference type="InterPro" id="IPR001543">
    <property type="entry name" value="FliN-like_C"/>
</dbReference>
<dbReference type="InterPro" id="IPR036429">
    <property type="entry name" value="SpoA-like_sf"/>
</dbReference>
<dbReference type="EMBL" id="CP049331">
    <property type="protein sequence ID" value="QIH41476.1"/>
    <property type="molecule type" value="Genomic_DNA"/>
</dbReference>
<dbReference type="Gene3D" id="2.30.330.10">
    <property type="entry name" value="SpoA-like"/>
    <property type="match status" value="1"/>
</dbReference>
<dbReference type="Pfam" id="PF01052">
    <property type="entry name" value="FliMN_C"/>
    <property type="match status" value="1"/>
</dbReference>
<evidence type="ECO:0000313" key="2">
    <source>
        <dbReference type="EMBL" id="QIH41476.1"/>
    </source>
</evidence>
<dbReference type="SUPFAM" id="SSF101801">
    <property type="entry name" value="Surface presentation of antigens (SPOA)"/>
    <property type="match status" value="1"/>
</dbReference>
<feature type="domain" description="Flagellar motor switch protein FliN-like C-terminal" evidence="1">
    <location>
        <begin position="187"/>
        <end position="243"/>
    </location>
</feature>
<organism evidence="2 3">
    <name type="scientific">Vibrio ziniensis</name>
    <dbReference type="NCBI Taxonomy" id="2711221"/>
    <lineage>
        <taxon>Bacteria</taxon>
        <taxon>Pseudomonadati</taxon>
        <taxon>Pseudomonadota</taxon>
        <taxon>Gammaproteobacteria</taxon>
        <taxon>Vibrionales</taxon>
        <taxon>Vibrionaceae</taxon>
        <taxon>Vibrio</taxon>
    </lineage>
</organism>
<sequence>MQHIAITDIGNPKIAIKKRIIEFLQEHANVIRRQLRGTFNGVSVLVEPREDGSSEEDLHEICLDISNIGIISFSLSIKALDKLFCKHLNIPTNNSDGNVSNNSITVSHRKFFERFVTKIITCLFPSENIKAIQCEKIKHTDIRINCNLTVGDIDENMFITFSEDSLKYFSNGLRKYKPFTQKEVVTSLKQVPVDVSAILMRTELSIDDLDTISVGDIINLQKPEQIDVKVNGNMLFKGQLVIDEHAQFGVKYE</sequence>
<keyword evidence="3" id="KW-1185">Reference proteome</keyword>
<dbReference type="KEGG" id="vzi:G5S32_05465"/>
<protein>
    <submittedName>
        <fullName evidence="2">FliM/FliN family flagellar motor switch protein</fullName>
    </submittedName>
</protein>